<accession>A0A2H0UEI3</accession>
<sequence>MEQNLITVLEMSFRNLWSDIILFLPQMIIALLVVIIGWIIADVLKRLIEKLFVVSRANEALAAAGIGVISKRAGYNFKPGQFVGSLVKWFVIIVFIVAALDILNLGEITVFFRDVVLNYLPRVIVAVLIIFGAMIIAQVVSASVEAGARAAGFRAAEMLGAIARYAIIVFAVLAALSQLEIAPMLVQILFAGFVFATSLAFGLAFGLGGRDMASKYLSKVEREVVDHHHG</sequence>
<comment type="caution">
    <text evidence="2">The sequence shown here is derived from an EMBL/GenBank/DDBJ whole genome shotgun (WGS) entry which is preliminary data.</text>
</comment>
<feature type="transmembrane region" description="Helical" evidence="1">
    <location>
        <begin position="82"/>
        <end position="103"/>
    </location>
</feature>
<dbReference type="Proteomes" id="UP000229344">
    <property type="component" value="Unassembled WGS sequence"/>
</dbReference>
<dbReference type="PANTHER" id="PTHR30221">
    <property type="entry name" value="SMALL-CONDUCTANCE MECHANOSENSITIVE CHANNEL"/>
    <property type="match status" value="1"/>
</dbReference>
<feature type="transmembrane region" description="Helical" evidence="1">
    <location>
        <begin position="20"/>
        <end position="41"/>
    </location>
</feature>
<keyword evidence="1" id="KW-0812">Transmembrane</keyword>
<evidence type="ECO:0008006" key="4">
    <source>
        <dbReference type="Google" id="ProtNLM"/>
    </source>
</evidence>
<dbReference type="InterPro" id="IPR045275">
    <property type="entry name" value="MscS_archaea/bacteria_type"/>
</dbReference>
<proteinExistence type="predicted"/>
<evidence type="ECO:0000313" key="2">
    <source>
        <dbReference type="EMBL" id="PIR84819.1"/>
    </source>
</evidence>
<evidence type="ECO:0000256" key="1">
    <source>
        <dbReference type="SAM" id="Phobius"/>
    </source>
</evidence>
<feature type="transmembrane region" description="Helical" evidence="1">
    <location>
        <begin position="156"/>
        <end position="176"/>
    </location>
</feature>
<organism evidence="2 3">
    <name type="scientific">Candidatus Kaiserbacteria bacterium CG10_big_fil_rev_8_21_14_0_10_47_16</name>
    <dbReference type="NCBI Taxonomy" id="1974608"/>
    <lineage>
        <taxon>Bacteria</taxon>
        <taxon>Candidatus Kaiseribacteriota</taxon>
    </lineage>
</organism>
<feature type="transmembrane region" description="Helical" evidence="1">
    <location>
        <begin position="123"/>
        <end position="144"/>
    </location>
</feature>
<protein>
    <recommendedName>
        <fullName evidence="4">Small-conductance mechanosensitive ion channel</fullName>
    </recommendedName>
</protein>
<keyword evidence="1" id="KW-1133">Transmembrane helix</keyword>
<dbReference type="AlphaFoldDB" id="A0A2H0UEI3"/>
<dbReference type="EMBL" id="PFBI01000003">
    <property type="protein sequence ID" value="PIR84819.1"/>
    <property type="molecule type" value="Genomic_DNA"/>
</dbReference>
<dbReference type="Pfam" id="PF05552">
    <property type="entry name" value="MS_channel_1st_1"/>
    <property type="match status" value="2"/>
</dbReference>
<feature type="transmembrane region" description="Helical" evidence="1">
    <location>
        <begin position="188"/>
        <end position="209"/>
    </location>
</feature>
<evidence type="ECO:0000313" key="3">
    <source>
        <dbReference type="Proteomes" id="UP000229344"/>
    </source>
</evidence>
<keyword evidence="1" id="KW-0472">Membrane</keyword>
<gene>
    <name evidence="2" type="ORF">COU16_00320</name>
</gene>
<dbReference type="GO" id="GO:0008381">
    <property type="term" value="F:mechanosensitive monoatomic ion channel activity"/>
    <property type="evidence" value="ECO:0007669"/>
    <property type="project" value="InterPro"/>
</dbReference>
<dbReference type="InterPro" id="IPR008910">
    <property type="entry name" value="MSC_TM_helix"/>
</dbReference>
<dbReference type="Gene3D" id="1.10.287.1260">
    <property type="match status" value="2"/>
</dbReference>
<reference evidence="3" key="1">
    <citation type="submission" date="2017-09" db="EMBL/GenBank/DDBJ databases">
        <title>Depth-based differentiation of microbial function through sediment-hosted aquifers and enrichment of novel symbionts in the deep terrestrial subsurface.</title>
        <authorList>
            <person name="Probst A.J."/>
            <person name="Ladd B."/>
            <person name="Jarett J.K."/>
            <person name="Geller-Mcgrath D.E."/>
            <person name="Sieber C.M.K."/>
            <person name="Emerson J.B."/>
            <person name="Anantharaman K."/>
            <person name="Thomas B.C."/>
            <person name="Malmstrom R."/>
            <person name="Stieglmeier M."/>
            <person name="Klingl A."/>
            <person name="Woyke T."/>
            <person name="Ryan C.M."/>
            <person name="Banfield J.F."/>
        </authorList>
    </citation>
    <scope>NUCLEOTIDE SEQUENCE [LARGE SCALE GENOMIC DNA]</scope>
</reference>
<dbReference type="PANTHER" id="PTHR30221:SF1">
    <property type="entry name" value="SMALL-CONDUCTANCE MECHANOSENSITIVE CHANNEL"/>
    <property type="match status" value="1"/>
</dbReference>
<name>A0A2H0UEI3_9BACT</name>